<dbReference type="InterPro" id="IPR008042">
    <property type="entry name" value="Retrotrans_Pao"/>
</dbReference>
<dbReference type="EMBL" id="JAIFRP010000829">
    <property type="protein sequence ID" value="KAK2577926.1"/>
    <property type="molecule type" value="Genomic_DNA"/>
</dbReference>
<feature type="region of interest" description="Disordered" evidence="1">
    <location>
        <begin position="100"/>
        <end position="120"/>
    </location>
</feature>
<reference evidence="2" key="2">
    <citation type="journal article" date="2023" name="Commun. Biol.">
        <title>Intrasexual cuticular hydrocarbon dimorphism in a wasp sheds light on hydrocarbon biosynthesis genes in Hymenoptera.</title>
        <authorList>
            <person name="Moris V.C."/>
            <person name="Podsiadlowski L."/>
            <person name="Martin S."/>
            <person name="Oeyen J.P."/>
            <person name="Donath A."/>
            <person name="Petersen M."/>
            <person name="Wilbrandt J."/>
            <person name="Misof B."/>
            <person name="Liedtke D."/>
            <person name="Thamm M."/>
            <person name="Scheiner R."/>
            <person name="Schmitt T."/>
            <person name="Niehuis O."/>
        </authorList>
    </citation>
    <scope>NUCLEOTIDE SEQUENCE</scope>
    <source>
        <strain evidence="2">GBR_01_08_01A</strain>
    </source>
</reference>
<dbReference type="Pfam" id="PF05380">
    <property type="entry name" value="Peptidase_A17"/>
    <property type="match status" value="1"/>
</dbReference>
<dbReference type="AlphaFoldDB" id="A0AAD9RF62"/>
<evidence type="ECO:0000256" key="1">
    <source>
        <dbReference type="SAM" id="MobiDB-lite"/>
    </source>
</evidence>
<protein>
    <recommendedName>
        <fullName evidence="4">Peptidase aspartic putative domain-containing protein</fullName>
    </recommendedName>
</protein>
<accession>A0AAD9RF62</accession>
<keyword evidence="3" id="KW-1185">Reference proteome</keyword>
<evidence type="ECO:0008006" key="4">
    <source>
        <dbReference type="Google" id="ProtNLM"/>
    </source>
</evidence>
<dbReference type="InterPro" id="IPR005312">
    <property type="entry name" value="DUF1759"/>
</dbReference>
<evidence type="ECO:0000313" key="3">
    <source>
        <dbReference type="Proteomes" id="UP001258017"/>
    </source>
</evidence>
<dbReference type="Proteomes" id="UP001258017">
    <property type="component" value="Unassembled WGS sequence"/>
</dbReference>
<sequence>MVSLEQLLKRQADPVTTVHQFLERFDRLLKAKVNEGVIQTRLNALQNLWEKRETLHTNILNAVSVEQHETLPYLMDNVHTKAEDAYFTALDHLNELLDGLREEASPPPSDTISASSRPSPMVQLPRIDLPKFSGDLTGEASNLLKNVTVTEANYLSAWTTLHERYENERVLTDAHFDSFINLPMITSEPSEKLKQLRDTTDEALKALKNLDHPVEHWERIVAFILIQKLDTSTRSAWEKYLVNESGTFIRVRALINQGSESTFITQKIAQYLRVSRQRIYAPITVVNEQVSSVSRSVVNIEVRPYHGSTPTVPFQALVLPKITCYQPPRQASIQNWSHIKDLDLADPDPMNLQPLDALFGVDMFDEIMRAGTRLGKKNEPYAQETIFRWVLSGPIGSPRQAPPKVLTHCTALPDLDTSLRRFWEIKEGPREVPLTREEQQCEDHFVATHSRNEDGRYIVRLPFTSDPTDTIGNSRKIAERMLLRMESRLKRDDKLYSDFKEFMAEYQDFGHMEEFRELKQPLSSRSSIFFPHHSVIRESGSTTRVRVVFNASCRIANGISLNDLLLTGQKLQSDLSLILMRWRMHRSADTITEATDNHDQLIALLNRGKFTLRKWSANDSAILDGLSAAEYSKETDRPLAEDHWIKILGLTWKPASDSFNFTNIEVESSAHKTKREILSIIAQLFDPLGWLAPVVIIAKTLMQELWIRGIDWDSELPDDI</sequence>
<reference evidence="2" key="1">
    <citation type="submission" date="2021-08" db="EMBL/GenBank/DDBJ databases">
        <authorList>
            <person name="Misof B."/>
            <person name="Oliver O."/>
            <person name="Podsiadlowski L."/>
            <person name="Donath A."/>
            <person name="Peters R."/>
            <person name="Mayer C."/>
            <person name="Rust J."/>
            <person name="Gunkel S."/>
            <person name="Lesny P."/>
            <person name="Martin S."/>
            <person name="Oeyen J.P."/>
            <person name="Petersen M."/>
            <person name="Panagiotis P."/>
            <person name="Wilbrandt J."/>
            <person name="Tanja T."/>
        </authorList>
    </citation>
    <scope>NUCLEOTIDE SEQUENCE</scope>
    <source>
        <strain evidence="2">GBR_01_08_01A</strain>
        <tissue evidence="2">Thorax + abdomen</tissue>
    </source>
</reference>
<dbReference type="PANTHER" id="PTHR47331">
    <property type="entry name" value="PHD-TYPE DOMAIN-CONTAINING PROTEIN"/>
    <property type="match status" value="1"/>
</dbReference>
<name>A0AAD9RF62_9HYME</name>
<comment type="caution">
    <text evidence="2">The sequence shown here is derived from an EMBL/GenBank/DDBJ whole genome shotgun (WGS) entry which is preliminary data.</text>
</comment>
<dbReference type="PANTHER" id="PTHR47331:SF5">
    <property type="entry name" value="RIBONUCLEASE H"/>
    <property type="match status" value="1"/>
</dbReference>
<evidence type="ECO:0000313" key="2">
    <source>
        <dbReference type="EMBL" id="KAK2577926.1"/>
    </source>
</evidence>
<dbReference type="Pfam" id="PF03564">
    <property type="entry name" value="DUF1759"/>
    <property type="match status" value="1"/>
</dbReference>
<gene>
    <name evidence="2" type="ORF">KPH14_000951</name>
</gene>
<proteinExistence type="predicted"/>
<organism evidence="2 3">
    <name type="scientific">Odynerus spinipes</name>
    <dbReference type="NCBI Taxonomy" id="1348599"/>
    <lineage>
        <taxon>Eukaryota</taxon>
        <taxon>Metazoa</taxon>
        <taxon>Ecdysozoa</taxon>
        <taxon>Arthropoda</taxon>
        <taxon>Hexapoda</taxon>
        <taxon>Insecta</taxon>
        <taxon>Pterygota</taxon>
        <taxon>Neoptera</taxon>
        <taxon>Endopterygota</taxon>
        <taxon>Hymenoptera</taxon>
        <taxon>Apocrita</taxon>
        <taxon>Aculeata</taxon>
        <taxon>Vespoidea</taxon>
        <taxon>Vespidae</taxon>
        <taxon>Eumeninae</taxon>
        <taxon>Odynerus</taxon>
    </lineage>
</organism>